<comment type="caution">
    <text evidence="3">The sequence shown here is derived from an EMBL/GenBank/DDBJ whole genome shotgun (WGS) entry which is preliminary data.</text>
</comment>
<evidence type="ECO:0000259" key="2">
    <source>
        <dbReference type="PROSITE" id="PS51464"/>
    </source>
</evidence>
<evidence type="ECO:0000256" key="1">
    <source>
        <dbReference type="ARBA" id="ARBA00023277"/>
    </source>
</evidence>
<feature type="domain" description="SIS" evidence="2">
    <location>
        <begin position="56"/>
        <end position="118"/>
    </location>
</feature>
<dbReference type="GO" id="GO:0046348">
    <property type="term" value="P:amino sugar catabolic process"/>
    <property type="evidence" value="ECO:0007669"/>
    <property type="project" value="TreeGrafter"/>
</dbReference>
<evidence type="ECO:0000313" key="4">
    <source>
        <dbReference type="Proteomes" id="UP000772566"/>
    </source>
</evidence>
<reference evidence="3" key="1">
    <citation type="submission" date="2020-04" db="EMBL/GenBank/DDBJ databases">
        <title>Deep metagenomics examines the oral microbiome during advanced dental caries in children, revealing novel taxa and co-occurrences with host molecules.</title>
        <authorList>
            <person name="Baker J.L."/>
            <person name="Morton J.T."/>
            <person name="Dinis M."/>
            <person name="Alvarez R."/>
            <person name="Tran N.C."/>
            <person name="Knight R."/>
            <person name="Edlund A."/>
        </authorList>
    </citation>
    <scope>NUCLEOTIDE SEQUENCE</scope>
    <source>
        <strain evidence="3">JCVI_22A_bin.2</strain>
    </source>
</reference>
<protein>
    <submittedName>
        <fullName evidence="3">N-acetylmuramic acid 6-phosphate etherase</fullName>
    </submittedName>
</protein>
<dbReference type="GO" id="GO:0009254">
    <property type="term" value="P:peptidoglycan turnover"/>
    <property type="evidence" value="ECO:0007669"/>
    <property type="project" value="TreeGrafter"/>
</dbReference>
<dbReference type="InterPro" id="IPR046348">
    <property type="entry name" value="SIS_dom_sf"/>
</dbReference>
<name>A0A930VYG7_9ACTN</name>
<dbReference type="InterPro" id="IPR001347">
    <property type="entry name" value="SIS_dom"/>
</dbReference>
<dbReference type="AlphaFoldDB" id="A0A930VYG7"/>
<dbReference type="Proteomes" id="UP000772566">
    <property type="component" value="Unassembled WGS sequence"/>
</dbReference>
<sequence>MIDLTKLVTETRNPNTMDLDQMTPLELVSVMNQEDLNVVAGVKEVLPQVAQAIEWAVSSLEAGGRIVYFGAGTSGRLGVLDAVECPPTFGVSPDVVVGLIAGGEKAFVRAVEGAEDSL</sequence>
<dbReference type="Gene3D" id="3.40.50.10490">
    <property type="entry name" value="Glucose-6-phosphate isomerase like protein, domain 1"/>
    <property type="match status" value="1"/>
</dbReference>
<dbReference type="GO" id="GO:0097367">
    <property type="term" value="F:carbohydrate derivative binding"/>
    <property type="evidence" value="ECO:0007669"/>
    <property type="project" value="InterPro"/>
</dbReference>
<dbReference type="PANTHER" id="PTHR10088:SF4">
    <property type="entry name" value="GLUCOKINASE REGULATORY PROTEIN"/>
    <property type="match status" value="1"/>
</dbReference>
<dbReference type="InterPro" id="IPR040190">
    <property type="entry name" value="MURQ/GCKR"/>
</dbReference>
<dbReference type="PANTHER" id="PTHR10088">
    <property type="entry name" value="GLUCOKINASE REGULATORY PROTEIN"/>
    <property type="match status" value="1"/>
</dbReference>
<gene>
    <name evidence="3" type="primary">murQ</name>
    <name evidence="3" type="synonym">yfeU</name>
    <name evidence="3" type="ORF">HXK23_01485</name>
</gene>
<dbReference type="GO" id="GO:0016835">
    <property type="term" value="F:carbon-oxygen lyase activity"/>
    <property type="evidence" value="ECO:0007669"/>
    <property type="project" value="TreeGrafter"/>
</dbReference>
<evidence type="ECO:0000313" key="3">
    <source>
        <dbReference type="EMBL" id="MBF4808891.1"/>
    </source>
</evidence>
<keyword evidence="1" id="KW-0119">Carbohydrate metabolism</keyword>
<dbReference type="Pfam" id="PF22645">
    <property type="entry name" value="GKRP_SIS_N"/>
    <property type="match status" value="1"/>
</dbReference>
<organism evidence="3 4">
    <name type="scientific">Lancefieldella parvula</name>
    <dbReference type="NCBI Taxonomy" id="1382"/>
    <lineage>
        <taxon>Bacteria</taxon>
        <taxon>Bacillati</taxon>
        <taxon>Actinomycetota</taxon>
        <taxon>Coriobacteriia</taxon>
        <taxon>Coriobacteriales</taxon>
        <taxon>Atopobiaceae</taxon>
        <taxon>Lancefieldella</taxon>
    </lineage>
</organism>
<dbReference type="SUPFAM" id="SSF53697">
    <property type="entry name" value="SIS domain"/>
    <property type="match status" value="1"/>
</dbReference>
<feature type="non-terminal residue" evidence="3">
    <location>
        <position position="118"/>
    </location>
</feature>
<dbReference type="EMBL" id="JABZGT010000045">
    <property type="protein sequence ID" value="MBF4808891.1"/>
    <property type="molecule type" value="Genomic_DNA"/>
</dbReference>
<proteinExistence type="predicted"/>
<dbReference type="PROSITE" id="PS51464">
    <property type="entry name" value="SIS"/>
    <property type="match status" value="1"/>
</dbReference>
<dbReference type="GO" id="GO:0016803">
    <property type="term" value="F:ether hydrolase activity"/>
    <property type="evidence" value="ECO:0007669"/>
    <property type="project" value="TreeGrafter"/>
</dbReference>
<accession>A0A930VYG7</accession>